<keyword evidence="2" id="KW-0547">Nucleotide-binding</keyword>
<dbReference type="RefSeq" id="XP_004363926.1">
    <property type="nucleotide sequence ID" value="XM_004363869.1"/>
</dbReference>
<dbReference type="InParanoid" id="A0A0D2X273"/>
<evidence type="ECO:0000313" key="11">
    <source>
        <dbReference type="Proteomes" id="UP000008743"/>
    </source>
</evidence>
<feature type="region of interest" description="Disordered" evidence="8">
    <location>
        <begin position="361"/>
        <end position="410"/>
    </location>
</feature>
<protein>
    <recommendedName>
        <fullName evidence="7">DNA repair protein RAD51 homolog 3</fullName>
    </recommendedName>
</protein>
<dbReference type="GO" id="GO:0140664">
    <property type="term" value="F:ATP-dependent DNA damage sensor activity"/>
    <property type="evidence" value="ECO:0007669"/>
    <property type="project" value="InterPro"/>
</dbReference>
<dbReference type="PROSITE" id="PS50162">
    <property type="entry name" value="RECA_2"/>
    <property type="match status" value="1"/>
</dbReference>
<dbReference type="PANTHER" id="PTHR46239">
    <property type="entry name" value="DNA REPAIR PROTEIN RAD51 HOMOLOG 3 RAD51C"/>
    <property type="match status" value="1"/>
</dbReference>
<dbReference type="InterPro" id="IPR027417">
    <property type="entry name" value="P-loop_NTPase"/>
</dbReference>
<evidence type="ECO:0000259" key="9">
    <source>
        <dbReference type="PROSITE" id="PS50162"/>
    </source>
</evidence>
<dbReference type="GO" id="GO:0000707">
    <property type="term" value="P:meiotic DNA recombinase assembly"/>
    <property type="evidence" value="ECO:0007669"/>
    <property type="project" value="TreeGrafter"/>
</dbReference>
<dbReference type="GO" id="GO:0033065">
    <property type="term" value="C:Rad51C-XRCC3 complex"/>
    <property type="evidence" value="ECO:0007669"/>
    <property type="project" value="TreeGrafter"/>
</dbReference>
<dbReference type="Pfam" id="PF08423">
    <property type="entry name" value="Rad51"/>
    <property type="match status" value="2"/>
</dbReference>
<dbReference type="GO" id="GO:0005657">
    <property type="term" value="C:replication fork"/>
    <property type="evidence" value="ECO:0007669"/>
    <property type="project" value="TreeGrafter"/>
</dbReference>
<feature type="domain" description="RecA family profile 1" evidence="9">
    <location>
        <begin position="106"/>
        <end position="297"/>
    </location>
</feature>
<evidence type="ECO:0000256" key="7">
    <source>
        <dbReference type="ARBA" id="ARBA00040674"/>
    </source>
</evidence>
<keyword evidence="4" id="KW-0067">ATP-binding</keyword>
<keyword evidence="6" id="KW-0539">Nucleus</keyword>
<dbReference type="SMART" id="SM00382">
    <property type="entry name" value="AAA"/>
    <property type="match status" value="1"/>
</dbReference>
<dbReference type="SUPFAM" id="SSF52540">
    <property type="entry name" value="P-loop containing nucleoside triphosphate hydrolases"/>
    <property type="match status" value="1"/>
</dbReference>
<dbReference type="PANTHER" id="PTHR46239:SF1">
    <property type="entry name" value="DNA REPAIR PROTEIN RAD51 HOMOLOG 3"/>
    <property type="match status" value="1"/>
</dbReference>
<evidence type="ECO:0000256" key="5">
    <source>
        <dbReference type="ARBA" id="ARBA00023204"/>
    </source>
</evidence>
<evidence type="ECO:0000256" key="6">
    <source>
        <dbReference type="ARBA" id="ARBA00023242"/>
    </source>
</evidence>
<gene>
    <name evidence="10" type="ORF">CAOG_003087</name>
</gene>
<evidence type="ECO:0000313" key="10">
    <source>
        <dbReference type="EMBL" id="KJE92059.1"/>
    </source>
</evidence>
<comment type="subcellular location">
    <subcellularLocation>
        <location evidence="1">Nucleus</location>
    </subcellularLocation>
</comment>
<dbReference type="Gene3D" id="3.40.50.300">
    <property type="entry name" value="P-loop containing nucleotide triphosphate hydrolases"/>
    <property type="match status" value="1"/>
</dbReference>
<accession>A0A0D2X273</accession>
<dbReference type="GO" id="GO:0007131">
    <property type="term" value="P:reciprocal meiotic recombination"/>
    <property type="evidence" value="ECO:0007669"/>
    <property type="project" value="TreeGrafter"/>
</dbReference>
<organism evidence="10 11">
    <name type="scientific">Capsaspora owczarzaki (strain ATCC 30864)</name>
    <dbReference type="NCBI Taxonomy" id="595528"/>
    <lineage>
        <taxon>Eukaryota</taxon>
        <taxon>Filasterea</taxon>
        <taxon>Capsaspora</taxon>
    </lineage>
</organism>
<evidence type="ECO:0000256" key="4">
    <source>
        <dbReference type="ARBA" id="ARBA00022840"/>
    </source>
</evidence>
<dbReference type="GO" id="GO:0000400">
    <property type="term" value="F:four-way junction DNA binding"/>
    <property type="evidence" value="ECO:0007669"/>
    <property type="project" value="TreeGrafter"/>
</dbReference>
<dbReference type="InterPro" id="IPR020588">
    <property type="entry name" value="RecA_ATP-bd"/>
</dbReference>
<reference evidence="11" key="1">
    <citation type="submission" date="2011-02" db="EMBL/GenBank/DDBJ databases">
        <title>The Genome Sequence of Capsaspora owczarzaki ATCC 30864.</title>
        <authorList>
            <person name="Russ C."/>
            <person name="Cuomo C."/>
            <person name="Burger G."/>
            <person name="Gray M.W."/>
            <person name="Holland P.W.H."/>
            <person name="King N."/>
            <person name="Lang F.B.F."/>
            <person name="Roger A.J."/>
            <person name="Ruiz-Trillo I."/>
            <person name="Young S.K."/>
            <person name="Zeng Q."/>
            <person name="Gargeya S."/>
            <person name="Alvarado L."/>
            <person name="Berlin A."/>
            <person name="Chapman S.B."/>
            <person name="Chen Z."/>
            <person name="Freedman E."/>
            <person name="Gellesch M."/>
            <person name="Goldberg J."/>
            <person name="Griggs A."/>
            <person name="Gujja S."/>
            <person name="Heilman E."/>
            <person name="Heiman D."/>
            <person name="Howarth C."/>
            <person name="Mehta T."/>
            <person name="Neiman D."/>
            <person name="Pearson M."/>
            <person name="Roberts A."/>
            <person name="Saif S."/>
            <person name="Shea T."/>
            <person name="Shenoy N."/>
            <person name="Sisk P."/>
            <person name="Stolte C."/>
            <person name="Sykes S."/>
            <person name="White J."/>
            <person name="Yandava C."/>
            <person name="Haas B."/>
            <person name="Nusbaum C."/>
            <person name="Birren B."/>
        </authorList>
    </citation>
    <scope>NUCLEOTIDE SEQUENCE</scope>
    <source>
        <strain evidence="11">ATCC 30864</strain>
    </source>
</reference>
<dbReference type="InterPro" id="IPR052093">
    <property type="entry name" value="HR_Repair_Mediator"/>
</dbReference>
<sequence>MPQLGRALDSFPLSATQRSKLAKAGFFNVQDVLEVSVIDLSRELGITTTESLEILTLVRGDGDAAKQSPLASAASVSGVVSSTAALAASPVSTSASAAALLQQEASRGAIRTGSFDMDAMLGGGGVPVGKITEFCGAPGIGKTQLGIQIAVNAHMPRAIGGLEGEAVYIDTEGSFIIERSEDIAEGGVRFAAELVASQLPPQQAIGLGGMTAQQVLAGIHYFRVHDYIEQLALVNILPEFLAEHPAVRVIIVDSVAFHFRHHFDDMALRTRLLNGMAQSFLKMAIDSSVAIVLVNQMTTKMGSERGQSHLVPALGESWGHASTNRVIMFWKDGLRQATLYKSSSMQERTITYQITAEGVRDAPSRNLQPTPLVPATSNSYMAPSKRPREEDSDPLRPATTSPQPEDVGQHVHRAARVVGSFEP</sequence>
<dbReference type="InterPro" id="IPR003593">
    <property type="entry name" value="AAA+_ATPase"/>
</dbReference>
<evidence type="ECO:0000256" key="1">
    <source>
        <dbReference type="ARBA" id="ARBA00004123"/>
    </source>
</evidence>
<dbReference type="STRING" id="595528.A0A0D2X273"/>
<dbReference type="Proteomes" id="UP000008743">
    <property type="component" value="Unassembled WGS sequence"/>
</dbReference>
<dbReference type="EMBL" id="KE346363">
    <property type="protein sequence ID" value="KJE92059.1"/>
    <property type="molecule type" value="Genomic_DNA"/>
</dbReference>
<dbReference type="OrthoDB" id="5957327at2759"/>
<keyword evidence="3" id="KW-0227">DNA damage</keyword>
<dbReference type="OMA" id="AMETFTV"/>
<evidence type="ECO:0000256" key="8">
    <source>
        <dbReference type="SAM" id="MobiDB-lite"/>
    </source>
</evidence>
<feature type="compositionally biased region" description="Polar residues" evidence="8">
    <location>
        <begin position="365"/>
        <end position="381"/>
    </location>
</feature>
<dbReference type="PhylomeDB" id="A0A0D2X273"/>
<name>A0A0D2X273_CAPO3</name>
<dbReference type="AlphaFoldDB" id="A0A0D2X273"/>
<keyword evidence="5" id="KW-0234">DNA repair</keyword>
<dbReference type="GO" id="GO:0033063">
    <property type="term" value="C:Rad51B-Rad51C-Rad51D-XRCC2 complex"/>
    <property type="evidence" value="ECO:0007669"/>
    <property type="project" value="TreeGrafter"/>
</dbReference>
<evidence type="ECO:0000256" key="2">
    <source>
        <dbReference type="ARBA" id="ARBA00022741"/>
    </source>
</evidence>
<proteinExistence type="predicted"/>
<dbReference type="GO" id="GO:0005524">
    <property type="term" value="F:ATP binding"/>
    <property type="evidence" value="ECO:0007669"/>
    <property type="project" value="UniProtKB-KW"/>
</dbReference>
<evidence type="ECO:0000256" key="3">
    <source>
        <dbReference type="ARBA" id="ARBA00022763"/>
    </source>
</evidence>
<dbReference type="CDD" id="cd19492">
    <property type="entry name" value="Rad51C"/>
    <property type="match status" value="1"/>
</dbReference>
<keyword evidence="11" id="KW-1185">Reference proteome</keyword>
<dbReference type="InterPro" id="IPR013632">
    <property type="entry name" value="Rad51_C"/>
</dbReference>
<dbReference type="eggNOG" id="KOG1434">
    <property type="taxonomic scope" value="Eukaryota"/>
</dbReference>
<dbReference type="GO" id="GO:0008821">
    <property type="term" value="F:crossover junction DNA endonuclease activity"/>
    <property type="evidence" value="ECO:0007669"/>
    <property type="project" value="TreeGrafter"/>
</dbReference>